<reference evidence="2 3" key="1">
    <citation type="journal article" date="2011" name="Science">
        <title>The ecoresponsive genome of Daphnia pulex.</title>
        <authorList>
            <person name="Colbourne J.K."/>
            <person name="Pfrender M.E."/>
            <person name="Gilbert D."/>
            <person name="Thomas W.K."/>
            <person name="Tucker A."/>
            <person name="Oakley T.H."/>
            <person name="Tokishita S."/>
            <person name="Aerts A."/>
            <person name="Arnold G.J."/>
            <person name="Basu M.K."/>
            <person name="Bauer D.J."/>
            <person name="Caceres C.E."/>
            <person name="Carmel L."/>
            <person name="Casola C."/>
            <person name="Choi J.H."/>
            <person name="Detter J.C."/>
            <person name="Dong Q."/>
            <person name="Dusheyko S."/>
            <person name="Eads B.D."/>
            <person name="Frohlich T."/>
            <person name="Geiler-Samerotte K.A."/>
            <person name="Gerlach D."/>
            <person name="Hatcher P."/>
            <person name="Jogdeo S."/>
            <person name="Krijgsveld J."/>
            <person name="Kriventseva E.V."/>
            <person name="Kultz D."/>
            <person name="Laforsch C."/>
            <person name="Lindquist E."/>
            <person name="Lopez J."/>
            <person name="Manak J.R."/>
            <person name="Muller J."/>
            <person name="Pangilinan J."/>
            <person name="Patwardhan R.P."/>
            <person name="Pitluck S."/>
            <person name="Pritham E.J."/>
            <person name="Rechtsteiner A."/>
            <person name="Rho M."/>
            <person name="Rogozin I.B."/>
            <person name="Sakarya O."/>
            <person name="Salamov A."/>
            <person name="Schaack S."/>
            <person name="Shapiro H."/>
            <person name="Shiga Y."/>
            <person name="Skalitzky C."/>
            <person name="Smith Z."/>
            <person name="Souvorov A."/>
            <person name="Sung W."/>
            <person name="Tang Z."/>
            <person name="Tsuchiya D."/>
            <person name="Tu H."/>
            <person name="Vos H."/>
            <person name="Wang M."/>
            <person name="Wolf Y.I."/>
            <person name="Yamagata H."/>
            <person name="Yamada T."/>
            <person name="Ye Y."/>
            <person name="Shaw J.R."/>
            <person name="Andrews J."/>
            <person name="Crease T.J."/>
            <person name="Tang H."/>
            <person name="Lucas S.M."/>
            <person name="Robertson H.M."/>
            <person name="Bork P."/>
            <person name="Koonin E.V."/>
            <person name="Zdobnov E.M."/>
            <person name="Grigoriev I.V."/>
            <person name="Lynch M."/>
            <person name="Boore J.L."/>
        </authorList>
    </citation>
    <scope>NUCLEOTIDE SEQUENCE [LARGE SCALE GENOMIC DNA]</scope>
</reference>
<evidence type="ECO:0000313" key="2">
    <source>
        <dbReference type="EMBL" id="EFX84745.1"/>
    </source>
</evidence>
<feature type="compositionally biased region" description="Basic and acidic residues" evidence="1">
    <location>
        <begin position="132"/>
        <end position="143"/>
    </location>
</feature>
<gene>
    <name evidence="2" type="ORF">DAPPUDRAFT_99433</name>
</gene>
<feature type="region of interest" description="Disordered" evidence="1">
    <location>
        <begin position="33"/>
        <end position="180"/>
    </location>
</feature>
<keyword evidence="3" id="KW-1185">Reference proteome</keyword>
<evidence type="ECO:0000256" key="1">
    <source>
        <dbReference type="SAM" id="MobiDB-lite"/>
    </source>
</evidence>
<dbReference type="InParanoid" id="E9G6W4"/>
<feature type="compositionally biased region" description="Basic residues" evidence="1">
    <location>
        <begin position="165"/>
        <end position="174"/>
    </location>
</feature>
<organism evidence="2 3">
    <name type="scientific">Daphnia pulex</name>
    <name type="common">Water flea</name>
    <dbReference type="NCBI Taxonomy" id="6669"/>
    <lineage>
        <taxon>Eukaryota</taxon>
        <taxon>Metazoa</taxon>
        <taxon>Ecdysozoa</taxon>
        <taxon>Arthropoda</taxon>
        <taxon>Crustacea</taxon>
        <taxon>Branchiopoda</taxon>
        <taxon>Diplostraca</taxon>
        <taxon>Cladocera</taxon>
        <taxon>Anomopoda</taxon>
        <taxon>Daphniidae</taxon>
        <taxon>Daphnia</taxon>
    </lineage>
</organism>
<feature type="compositionally biased region" description="Basic and acidic residues" evidence="1">
    <location>
        <begin position="106"/>
        <end position="115"/>
    </location>
</feature>
<feature type="compositionally biased region" description="Polar residues" evidence="1">
    <location>
        <begin position="122"/>
        <end position="131"/>
    </location>
</feature>
<feature type="compositionally biased region" description="Basic and acidic residues" evidence="1">
    <location>
        <begin position="51"/>
        <end position="61"/>
    </location>
</feature>
<protein>
    <submittedName>
        <fullName evidence="2">Uncharacterized protein</fullName>
    </submittedName>
</protein>
<dbReference type="KEGG" id="dpx:DAPPUDRAFT_99433"/>
<evidence type="ECO:0000313" key="3">
    <source>
        <dbReference type="Proteomes" id="UP000000305"/>
    </source>
</evidence>
<dbReference type="AlphaFoldDB" id="E9G6W4"/>
<proteinExistence type="predicted"/>
<dbReference type="Proteomes" id="UP000000305">
    <property type="component" value="Unassembled WGS sequence"/>
</dbReference>
<sequence length="180" mass="19725">MTLPPCKAIRCNAQSIDHWPSLTTRQPFKRGVSFNASESSSGKCAGSAEGGAEKNEGEKRKISGTSSGLLSPVSPAVTAKPKSASFSVKPPPPRRLSWFSSPGEAARQREREIRVGGRAKSRTMSIDQGRSSSRDCQPDKEDQLEPAQQQQQHHSHFAVLNHLRSSFKHYTSKNRNKDIG</sequence>
<accession>E9G6W4</accession>
<name>E9G6W4_DAPPU</name>
<dbReference type="HOGENOM" id="CLU_1497718_0_0_1"/>
<dbReference type="EMBL" id="GL732534">
    <property type="protein sequence ID" value="EFX84745.1"/>
    <property type="molecule type" value="Genomic_DNA"/>
</dbReference>